<evidence type="ECO:0000256" key="6">
    <source>
        <dbReference type="ARBA" id="ARBA00022777"/>
    </source>
</evidence>
<keyword evidence="2" id="KW-0813">Transport</keyword>
<dbReference type="PANTHER" id="PTHR45008:SF1">
    <property type="entry name" value="PTS SYSTEM GLUCOSE-SPECIFIC EIIA COMPONENT"/>
    <property type="match status" value="1"/>
</dbReference>
<keyword evidence="4" id="KW-0808">Transferase</keyword>
<dbReference type="PROSITE" id="PS51093">
    <property type="entry name" value="PTS_EIIA_TYPE_1"/>
    <property type="match status" value="1"/>
</dbReference>
<evidence type="ECO:0000313" key="9">
    <source>
        <dbReference type="Proteomes" id="UP001059773"/>
    </source>
</evidence>
<dbReference type="InterPro" id="IPR001127">
    <property type="entry name" value="PTS_EIIA_1_perm"/>
</dbReference>
<proteinExistence type="predicted"/>
<feature type="domain" description="PTS EIIA type-1" evidence="7">
    <location>
        <begin position="29"/>
        <end position="133"/>
    </location>
</feature>
<dbReference type="Gene3D" id="2.70.70.10">
    <property type="entry name" value="Glucose Permease (Domain IIA)"/>
    <property type="match status" value="1"/>
</dbReference>
<comment type="subcellular location">
    <subcellularLocation>
        <location evidence="1">Cytoplasm</location>
    </subcellularLocation>
</comment>
<protein>
    <submittedName>
        <fullName evidence="8">PTS glucose transporter subunit IIA</fullName>
    </submittedName>
</protein>
<accession>A0ABY5JQ39</accession>
<keyword evidence="9" id="KW-1185">Reference proteome</keyword>
<dbReference type="PROSITE" id="PS00371">
    <property type="entry name" value="PTS_EIIA_TYPE_1_HIS"/>
    <property type="match status" value="1"/>
</dbReference>
<organism evidence="8 9">
    <name type="scientific">Oceanobacillus jeddahense</name>
    <dbReference type="NCBI Taxonomy" id="1462527"/>
    <lineage>
        <taxon>Bacteria</taxon>
        <taxon>Bacillati</taxon>
        <taxon>Bacillota</taxon>
        <taxon>Bacilli</taxon>
        <taxon>Bacillales</taxon>
        <taxon>Bacillaceae</taxon>
        <taxon>Oceanobacillus</taxon>
    </lineage>
</organism>
<evidence type="ECO:0000256" key="4">
    <source>
        <dbReference type="ARBA" id="ARBA00022679"/>
    </source>
</evidence>
<sequence>MFANLFEKKISSFVSPLEGRIKNLDKVKDETFSQKVMGDGFAIEPKTSEIYSPVNGTVEFVLGTNHAIGLKSVDGVELLIHVGVYTISLKGKGFTPHVEVKQDVKQGDLLLTVDFDVIKNFVPSTDVIVIFTSGEKCEILKPNDMVGKSEEQIIKYTKFNS</sequence>
<dbReference type="Proteomes" id="UP001059773">
    <property type="component" value="Chromosome"/>
</dbReference>
<dbReference type="InterPro" id="IPR050890">
    <property type="entry name" value="PTS_EIIA_component"/>
</dbReference>
<evidence type="ECO:0000313" key="8">
    <source>
        <dbReference type="EMBL" id="UUI02432.1"/>
    </source>
</evidence>
<name>A0ABY5JQ39_9BACI</name>
<keyword evidence="3 8" id="KW-0762">Sugar transport</keyword>
<evidence type="ECO:0000256" key="5">
    <source>
        <dbReference type="ARBA" id="ARBA00022683"/>
    </source>
</evidence>
<evidence type="ECO:0000259" key="7">
    <source>
        <dbReference type="PROSITE" id="PS51093"/>
    </source>
</evidence>
<reference evidence="8" key="1">
    <citation type="submission" date="2022-07" db="EMBL/GenBank/DDBJ databases">
        <title>FELIX.</title>
        <authorList>
            <person name="Wan K.H."/>
            <person name="Park S."/>
            <person name="Lawrence Q."/>
            <person name="Eichenberger J.P."/>
            <person name="Booth B.W."/>
            <person name="Piaggio A.J."/>
            <person name="Chandler J.C."/>
            <person name="Franklin A.B."/>
            <person name="Celniker S.E."/>
        </authorList>
    </citation>
    <scope>NUCLEOTIDE SEQUENCE</scope>
    <source>
        <strain evidence="8">QA-1986 374</strain>
    </source>
</reference>
<keyword evidence="5" id="KW-0598">Phosphotransferase system</keyword>
<dbReference type="EMBL" id="CP101914">
    <property type="protein sequence ID" value="UUI02432.1"/>
    <property type="molecule type" value="Genomic_DNA"/>
</dbReference>
<dbReference type="NCBIfam" id="TIGR00830">
    <property type="entry name" value="PTBA"/>
    <property type="match status" value="1"/>
</dbReference>
<evidence type="ECO:0000256" key="3">
    <source>
        <dbReference type="ARBA" id="ARBA00022597"/>
    </source>
</evidence>
<dbReference type="SUPFAM" id="SSF51261">
    <property type="entry name" value="Duplicated hybrid motif"/>
    <property type="match status" value="1"/>
</dbReference>
<evidence type="ECO:0000256" key="2">
    <source>
        <dbReference type="ARBA" id="ARBA00022448"/>
    </source>
</evidence>
<keyword evidence="6" id="KW-0418">Kinase</keyword>
<evidence type="ECO:0000256" key="1">
    <source>
        <dbReference type="ARBA" id="ARBA00004496"/>
    </source>
</evidence>
<dbReference type="PANTHER" id="PTHR45008">
    <property type="entry name" value="PTS SYSTEM GLUCOSE-SPECIFIC EIIA COMPONENT"/>
    <property type="match status" value="1"/>
</dbReference>
<dbReference type="Pfam" id="PF00358">
    <property type="entry name" value="PTS_EIIA_1"/>
    <property type="match status" value="1"/>
</dbReference>
<dbReference type="RefSeq" id="WP_074435613.1">
    <property type="nucleotide sequence ID" value="NZ_CABKTI010000001.1"/>
</dbReference>
<dbReference type="InterPro" id="IPR011055">
    <property type="entry name" value="Dup_hybrid_motif"/>
</dbReference>
<gene>
    <name evidence="8" type="ORF">NP439_20705</name>
</gene>